<dbReference type="PANTHER" id="PTHR43099">
    <property type="entry name" value="UPF0053 PROTEIN YRKA"/>
    <property type="match status" value="1"/>
</dbReference>
<feature type="domain" description="CBS" evidence="6">
    <location>
        <begin position="281"/>
        <end position="337"/>
    </location>
</feature>
<reference evidence="8 9" key="1">
    <citation type="submission" date="2023-10" db="EMBL/GenBank/DDBJ databases">
        <title>Development of a sustainable strategy for remediation of hydrocarbon-contaminated territories based on the waste exchange concept.</title>
        <authorList>
            <person name="Krivoruchko A."/>
        </authorList>
    </citation>
    <scope>NUCLEOTIDE SEQUENCE [LARGE SCALE GENOMIC DNA]</scope>
    <source>
        <strain evidence="8 9">IEGM 1322</strain>
    </source>
</reference>
<dbReference type="Gene3D" id="3.10.580.10">
    <property type="entry name" value="CBS-domain"/>
    <property type="match status" value="1"/>
</dbReference>
<name>A0ABU4B2M9_9NOCA</name>
<evidence type="ECO:0000256" key="1">
    <source>
        <dbReference type="ARBA" id="ARBA00004651"/>
    </source>
</evidence>
<dbReference type="Pfam" id="PF01595">
    <property type="entry name" value="CNNM"/>
    <property type="match status" value="1"/>
</dbReference>
<comment type="caution">
    <text evidence="8">The sequence shown here is derived from an EMBL/GenBank/DDBJ whole genome shotgun (WGS) entry which is preliminary data.</text>
</comment>
<proteinExistence type="predicted"/>
<feature type="domain" description="CNNM transmembrane" evidence="7">
    <location>
        <begin position="1"/>
        <end position="202"/>
    </location>
</feature>
<protein>
    <submittedName>
        <fullName evidence="8">Hemolysin family protein</fullName>
    </submittedName>
</protein>
<sequence length="351" mass="37491">MNAWVVVAVTVLLIALSAFFVVIEFALLGARRHRLEEKAGTSRSVRAALRGMNELTIMLAGAQLGITACTFALGAVTKPAVDSWLGPVFTSWGVPGWLAGTAAFALSLLLVTFLHLVIGEMAPKSWAIAHPELAATIIGLPSRAFIRPFRLFLVWVNKIANTLVQRSGVEPVENAAVGGRDAETIRNLVEYSSQVGVLEPELQTQITRVIELETLTVEKITVPDSKATSVPHGATVSDVQAAALRSGHLRVLLTDSAGATPGVVHVRDTLLAAAEEPAADYAREAYSVDGSTPVYELLRQMRNRSVQLAVVETDGQFLGIVTLTDVIKRVLPTARAAQQDNSAARLHPTVG</sequence>
<accession>A0ABU4B2M9</accession>
<feature type="transmembrane region" description="Helical" evidence="5">
    <location>
        <begin position="55"/>
        <end position="76"/>
    </location>
</feature>
<dbReference type="SUPFAM" id="SSF54631">
    <property type="entry name" value="CBS-domain pair"/>
    <property type="match status" value="1"/>
</dbReference>
<evidence type="ECO:0000256" key="5">
    <source>
        <dbReference type="SAM" id="Phobius"/>
    </source>
</evidence>
<feature type="transmembrane region" description="Helical" evidence="5">
    <location>
        <begin position="96"/>
        <end position="118"/>
    </location>
</feature>
<dbReference type="PROSITE" id="PS51371">
    <property type="entry name" value="CBS"/>
    <property type="match status" value="1"/>
</dbReference>
<dbReference type="RefSeq" id="WP_149406853.1">
    <property type="nucleotide sequence ID" value="NZ_JAWLKE010000007.1"/>
</dbReference>
<organism evidence="8 9">
    <name type="scientific">Rhodococcus cercidiphylli</name>
    <dbReference type="NCBI Taxonomy" id="489916"/>
    <lineage>
        <taxon>Bacteria</taxon>
        <taxon>Bacillati</taxon>
        <taxon>Actinomycetota</taxon>
        <taxon>Actinomycetes</taxon>
        <taxon>Mycobacteriales</taxon>
        <taxon>Nocardiaceae</taxon>
        <taxon>Rhodococcus</taxon>
    </lineage>
</organism>
<dbReference type="InterPro" id="IPR002550">
    <property type="entry name" value="CNNM"/>
</dbReference>
<dbReference type="Proteomes" id="UP001185899">
    <property type="component" value="Unassembled WGS sequence"/>
</dbReference>
<dbReference type="SMART" id="SM00116">
    <property type="entry name" value="CBS"/>
    <property type="match status" value="2"/>
</dbReference>
<keyword evidence="4 5" id="KW-1133">Transmembrane helix</keyword>
<keyword evidence="9" id="KW-1185">Reference proteome</keyword>
<keyword evidence="4 5" id="KW-0472">Membrane</keyword>
<dbReference type="Gene3D" id="3.90.1280.20">
    <property type="match status" value="1"/>
</dbReference>
<gene>
    <name evidence="8" type="ORF">R3P95_19555</name>
</gene>
<evidence type="ECO:0000259" key="7">
    <source>
        <dbReference type="PROSITE" id="PS51846"/>
    </source>
</evidence>
<dbReference type="Pfam" id="PF00571">
    <property type="entry name" value="CBS"/>
    <property type="match status" value="1"/>
</dbReference>
<keyword evidence="2" id="KW-1003">Cell membrane</keyword>
<evidence type="ECO:0000256" key="4">
    <source>
        <dbReference type="PROSITE-ProRule" id="PRU01193"/>
    </source>
</evidence>
<keyword evidence="4 5" id="KW-0812">Transmembrane</keyword>
<keyword evidence="3" id="KW-0129">CBS domain</keyword>
<evidence type="ECO:0000256" key="3">
    <source>
        <dbReference type="PROSITE-ProRule" id="PRU00703"/>
    </source>
</evidence>
<dbReference type="PROSITE" id="PS51846">
    <property type="entry name" value="CNNM"/>
    <property type="match status" value="1"/>
</dbReference>
<evidence type="ECO:0000256" key="2">
    <source>
        <dbReference type="ARBA" id="ARBA00022475"/>
    </source>
</evidence>
<comment type="subcellular location">
    <subcellularLocation>
        <location evidence="1">Cell membrane</location>
        <topology evidence="1">Multi-pass membrane protein</topology>
    </subcellularLocation>
</comment>
<feature type="transmembrane region" description="Helical" evidence="5">
    <location>
        <begin position="6"/>
        <end position="28"/>
    </location>
</feature>
<dbReference type="InterPro" id="IPR046342">
    <property type="entry name" value="CBS_dom_sf"/>
</dbReference>
<dbReference type="EMBL" id="JAWLKE010000007">
    <property type="protein sequence ID" value="MDV6232755.1"/>
    <property type="molecule type" value="Genomic_DNA"/>
</dbReference>
<dbReference type="InterPro" id="IPR000644">
    <property type="entry name" value="CBS_dom"/>
</dbReference>
<dbReference type="InterPro" id="IPR051676">
    <property type="entry name" value="UPF0053_domain"/>
</dbReference>
<dbReference type="PANTHER" id="PTHR43099:SF5">
    <property type="entry name" value="HLYC_CORC FAMILY TRANSPORTER"/>
    <property type="match status" value="1"/>
</dbReference>
<evidence type="ECO:0000259" key="6">
    <source>
        <dbReference type="PROSITE" id="PS51371"/>
    </source>
</evidence>
<evidence type="ECO:0000313" key="8">
    <source>
        <dbReference type="EMBL" id="MDV6232755.1"/>
    </source>
</evidence>
<evidence type="ECO:0000313" key="9">
    <source>
        <dbReference type="Proteomes" id="UP001185899"/>
    </source>
</evidence>